<dbReference type="PANTHER" id="PTHR32057:SF14">
    <property type="entry name" value="PROTEIN ADENYLYLTRANSFERASE SELO, MITOCHONDRIAL"/>
    <property type="match status" value="1"/>
</dbReference>
<dbReference type="GO" id="GO:0005524">
    <property type="term" value="F:ATP binding"/>
    <property type="evidence" value="ECO:0007669"/>
    <property type="project" value="UniProtKB-KW"/>
</dbReference>
<comment type="cofactor">
    <cofactor evidence="1">
        <name>Mg(2+)</name>
        <dbReference type="ChEBI" id="CHEBI:18420"/>
    </cofactor>
</comment>
<reference evidence="9" key="1">
    <citation type="submission" date="2018-05" db="EMBL/GenBank/DDBJ databases">
        <authorList>
            <person name="Lanie J.A."/>
            <person name="Ng W.-L."/>
            <person name="Kazmierczak K.M."/>
            <person name="Andrzejewski T.M."/>
            <person name="Davidsen T.M."/>
            <person name="Wayne K.J."/>
            <person name="Tettelin H."/>
            <person name="Glass J.I."/>
            <person name="Rusch D."/>
            <person name="Podicherti R."/>
            <person name="Tsui H.-C.T."/>
            <person name="Winkler M.E."/>
        </authorList>
    </citation>
    <scope>NUCLEOTIDE SEQUENCE</scope>
</reference>
<protein>
    <recommendedName>
        <fullName evidence="10">Selenoprotein O</fullName>
    </recommendedName>
</protein>
<keyword evidence="3" id="KW-0808">Transferase</keyword>
<dbReference type="PANTHER" id="PTHR32057">
    <property type="entry name" value="PROTEIN ADENYLYLTRANSFERASE SELO, MITOCHONDRIAL"/>
    <property type="match status" value="1"/>
</dbReference>
<evidence type="ECO:0000256" key="4">
    <source>
        <dbReference type="ARBA" id="ARBA00022695"/>
    </source>
</evidence>
<sequence length="208" mass="23697">MKTNWNFENSYLKLPQIFYSNTKAEKFPNLEVVIKNENLINLLNLKNNNFDNFIKKSINDKGCNSFSQAYAGHQFGHFTILGDGRATLLGEHINSNKKRFDIQLKGSGKTPYSRNGDGKGTLKSMLREYIISEAMHNLNIKTTRSLAIMKTGEKILRTGFEEGGILIRVALSHIRVGTFQLANLSKEHKDIEELLGYTIKRLYPDLIK</sequence>
<dbReference type="GO" id="GO:0046872">
    <property type="term" value="F:metal ion binding"/>
    <property type="evidence" value="ECO:0007669"/>
    <property type="project" value="UniProtKB-KW"/>
</dbReference>
<dbReference type="EMBL" id="UINC01212126">
    <property type="protein sequence ID" value="SVE36313.1"/>
    <property type="molecule type" value="Genomic_DNA"/>
</dbReference>
<keyword evidence="4" id="KW-0548">Nucleotidyltransferase</keyword>
<organism evidence="9">
    <name type="scientific">marine metagenome</name>
    <dbReference type="NCBI Taxonomy" id="408172"/>
    <lineage>
        <taxon>unclassified sequences</taxon>
        <taxon>metagenomes</taxon>
        <taxon>ecological metagenomes</taxon>
    </lineage>
</organism>
<gene>
    <name evidence="9" type="ORF">METZ01_LOCUS489167</name>
</gene>
<evidence type="ECO:0000256" key="2">
    <source>
        <dbReference type="ARBA" id="ARBA00009747"/>
    </source>
</evidence>
<evidence type="ECO:0000256" key="5">
    <source>
        <dbReference type="ARBA" id="ARBA00022723"/>
    </source>
</evidence>
<evidence type="ECO:0000256" key="3">
    <source>
        <dbReference type="ARBA" id="ARBA00022679"/>
    </source>
</evidence>
<feature type="non-terminal residue" evidence="9">
    <location>
        <position position="208"/>
    </location>
</feature>
<keyword evidence="7" id="KW-0067">ATP-binding</keyword>
<proteinExistence type="inferred from homology"/>
<evidence type="ECO:0000256" key="7">
    <source>
        <dbReference type="ARBA" id="ARBA00022840"/>
    </source>
</evidence>
<keyword evidence="8" id="KW-0460">Magnesium</keyword>
<dbReference type="Pfam" id="PF02696">
    <property type="entry name" value="SelO"/>
    <property type="match status" value="1"/>
</dbReference>
<accession>A0A383CWA7</accession>
<comment type="similarity">
    <text evidence="2">Belongs to the SELO family.</text>
</comment>
<evidence type="ECO:0000256" key="8">
    <source>
        <dbReference type="ARBA" id="ARBA00022842"/>
    </source>
</evidence>
<name>A0A383CWA7_9ZZZZ</name>
<evidence type="ECO:0000313" key="9">
    <source>
        <dbReference type="EMBL" id="SVE36313.1"/>
    </source>
</evidence>
<dbReference type="AlphaFoldDB" id="A0A383CWA7"/>
<keyword evidence="5" id="KW-0479">Metal-binding</keyword>
<dbReference type="GO" id="GO:0070733">
    <property type="term" value="F:AMPylase activity"/>
    <property type="evidence" value="ECO:0007669"/>
    <property type="project" value="TreeGrafter"/>
</dbReference>
<evidence type="ECO:0008006" key="10">
    <source>
        <dbReference type="Google" id="ProtNLM"/>
    </source>
</evidence>
<keyword evidence="6" id="KW-0547">Nucleotide-binding</keyword>
<dbReference type="InterPro" id="IPR003846">
    <property type="entry name" value="SelO"/>
</dbReference>
<evidence type="ECO:0000256" key="1">
    <source>
        <dbReference type="ARBA" id="ARBA00001946"/>
    </source>
</evidence>
<evidence type="ECO:0000256" key="6">
    <source>
        <dbReference type="ARBA" id="ARBA00022741"/>
    </source>
</evidence>